<name>A0A2N0QVY1_9GLOM</name>
<dbReference type="EMBL" id="LLXH01002733">
    <property type="protein sequence ID" value="PKC55206.1"/>
    <property type="molecule type" value="Genomic_DNA"/>
</dbReference>
<evidence type="ECO:0008006" key="3">
    <source>
        <dbReference type="Google" id="ProtNLM"/>
    </source>
</evidence>
<evidence type="ECO:0000313" key="1">
    <source>
        <dbReference type="EMBL" id="PKC55206.1"/>
    </source>
</evidence>
<dbReference type="InterPro" id="IPR032675">
    <property type="entry name" value="LRR_dom_sf"/>
</dbReference>
<dbReference type="SUPFAM" id="SSF52047">
    <property type="entry name" value="RNI-like"/>
    <property type="match status" value="1"/>
</dbReference>
<proteinExistence type="predicted"/>
<dbReference type="Gene3D" id="3.80.10.10">
    <property type="entry name" value="Ribonuclease Inhibitor"/>
    <property type="match status" value="1"/>
</dbReference>
<protein>
    <recommendedName>
        <fullName evidence="3">RNI-like protein</fullName>
    </recommendedName>
</protein>
<dbReference type="VEuPathDB" id="FungiDB:RhiirA1_476010"/>
<accession>A0A2N0QVY1</accession>
<gene>
    <name evidence="1" type="ORF">RhiirA1_476010</name>
</gene>
<sequence length="144" mass="16673">MEKQGLTIYDKSLYPALYVSRLWYRCGAPILWRCIELKGNNPKAKKFIELVCRKQKPIYSLKLIHLEISYYNPLSSKKIEGIVRICPNIIHLNFKNCMGFSNRALNQLKAYPNLEVCSESGQSGYPVIHRKFDQIQIDSDDSSD</sequence>
<reference evidence="1 2" key="1">
    <citation type="submission" date="2017-10" db="EMBL/GenBank/DDBJ databases">
        <title>Extensive intraspecific genome diversity in a model arbuscular mycorrhizal fungus.</title>
        <authorList>
            <person name="Chen E.C.H."/>
            <person name="Morin E."/>
            <person name="Baudet D."/>
            <person name="Noel J."/>
            <person name="Ndikumana S."/>
            <person name="Charron P."/>
            <person name="St-Onge C."/>
            <person name="Giorgi J."/>
            <person name="Grigoriev I.V."/>
            <person name="Roux C."/>
            <person name="Martin F.M."/>
            <person name="Corradi N."/>
        </authorList>
    </citation>
    <scope>NUCLEOTIDE SEQUENCE [LARGE SCALE GENOMIC DNA]</scope>
    <source>
        <strain evidence="1 2">A1</strain>
    </source>
</reference>
<reference evidence="1 2" key="2">
    <citation type="submission" date="2017-10" db="EMBL/GenBank/DDBJ databases">
        <title>Genome analyses suggest a sexual origin of heterokaryosis in a supposedly ancient asexual fungus.</title>
        <authorList>
            <person name="Corradi N."/>
            <person name="Sedzielewska K."/>
            <person name="Noel J."/>
            <person name="Charron P."/>
            <person name="Farinelli L."/>
            <person name="Marton T."/>
            <person name="Kruger M."/>
            <person name="Pelin A."/>
            <person name="Brachmann A."/>
            <person name="Corradi N."/>
        </authorList>
    </citation>
    <scope>NUCLEOTIDE SEQUENCE [LARGE SCALE GENOMIC DNA]</scope>
    <source>
        <strain evidence="1 2">A1</strain>
    </source>
</reference>
<evidence type="ECO:0000313" key="2">
    <source>
        <dbReference type="Proteomes" id="UP000232688"/>
    </source>
</evidence>
<dbReference type="AlphaFoldDB" id="A0A2N0QVY1"/>
<comment type="caution">
    <text evidence="1">The sequence shown here is derived from an EMBL/GenBank/DDBJ whole genome shotgun (WGS) entry which is preliminary data.</text>
</comment>
<dbReference type="VEuPathDB" id="FungiDB:FUN_006026"/>
<organism evidence="1 2">
    <name type="scientific">Rhizophagus irregularis</name>
    <dbReference type="NCBI Taxonomy" id="588596"/>
    <lineage>
        <taxon>Eukaryota</taxon>
        <taxon>Fungi</taxon>
        <taxon>Fungi incertae sedis</taxon>
        <taxon>Mucoromycota</taxon>
        <taxon>Glomeromycotina</taxon>
        <taxon>Glomeromycetes</taxon>
        <taxon>Glomerales</taxon>
        <taxon>Glomeraceae</taxon>
        <taxon>Rhizophagus</taxon>
    </lineage>
</organism>
<dbReference type="Proteomes" id="UP000232688">
    <property type="component" value="Unassembled WGS sequence"/>
</dbReference>